<comment type="caution">
    <text evidence="2">The sequence shown here is derived from an EMBL/GenBank/DDBJ whole genome shotgun (WGS) entry which is preliminary data.</text>
</comment>
<dbReference type="HOGENOM" id="CLU_043795_1_0_9"/>
<dbReference type="OrthoDB" id="1779345at2"/>
<dbReference type="Proteomes" id="UP000012589">
    <property type="component" value="Unassembled WGS sequence"/>
</dbReference>
<reference evidence="2 3" key="1">
    <citation type="journal article" date="2014" name="Genome Announc.">
        <title>Draft genome sequences of the altered schaedler flora, a defined bacterial community from gnotobiotic mice.</title>
        <authorList>
            <person name="Wannemuehler M.J."/>
            <person name="Overstreet A.M."/>
            <person name="Ward D.V."/>
            <person name="Phillips G.J."/>
        </authorList>
    </citation>
    <scope>NUCLEOTIDE SEQUENCE [LARGE SCALE GENOMIC DNA]</scope>
    <source>
        <strain evidence="2 3">ASF492</strain>
    </source>
</reference>
<evidence type="ECO:0008006" key="4">
    <source>
        <dbReference type="Google" id="ProtNLM"/>
    </source>
</evidence>
<gene>
    <name evidence="2" type="ORF">C823_01304</name>
</gene>
<protein>
    <recommendedName>
        <fullName evidence="4">DUF5050 domain-containing protein</fullName>
    </recommendedName>
</protein>
<keyword evidence="1" id="KW-0472">Membrane</keyword>
<dbReference type="eggNOG" id="ENOG502ZBIU">
    <property type="taxonomic scope" value="Bacteria"/>
</dbReference>
<dbReference type="SUPFAM" id="SSF82171">
    <property type="entry name" value="DPP6 N-terminal domain-like"/>
    <property type="match status" value="1"/>
</dbReference>
<dbReference type="STRING" id="1235802.C823_01304"/>
<proteinExistence type="predicted"/>
<dbReference type="EMBL" id="AQFT01000039">
    <property type="protein sequence ID" value="EMZ33765.1"/>
    <property type="molecule type" value="Genomic_DNA"/>
</dbReference>
<dbReference type="InterPro" id="IPR043765">
    <property type="entry name" value="DUF5711"/>
</dbReference>
<organism evidence="2 3">
    <name type="scientific">Eubacterium plexicaudatum ASF492</name>
    <dbReference type="NCBI Taxonomy" id="1235802"/>
    <lineage>
        <taxon>Bacteria</taxon>
        <taxon>Bacillati</taxon>
        <taxon>Bacillota</taxon>
        <taxon>Clostridia</taxon>
        <taxon>Eubacteriales</taxon>
        <taxon>Eubacteriaceae</taxon>
        <taxon>Eubacterium</taxon>
    </lineage>
</organism>
<evidence type="ECO:0000313" key="2">
    <source>
        <dbReference type="EMBL" id="EMZ33765.1"/>
    </source>
</evidence>
<sequence length="404" mass="46490">MAKSRNTTLRALPEQNVEELSELKQKIRIHRMKILILIFILVGVAIGLLFAAFLYFESKVYTEYEILEQVERRETEAARYEEFQGNVLQYTQDGAVYSTITGEVLWNQTYEMESPRITICEDYLAIYEQGGNRIYIMNMEGQQGSIQTTIPVQRVSIARQGTVAVLMEDSQMSYIHMYDKDGKQLAGGGLHIENSGYPLDLALSMDAQKLAVSMLDITDASVRTNLVFYNYGKVGKNEIDNIVGSYAYEDMVIPSIRFVTNDRLLAFGDTKILIYEGTQKPVMTKEIKSKNHIRSIFYNEDYFGLVFDNPDSAKGYLTKIYNMKGRLILEQKFDLEYTDIGILQNGLLCIRNEKSVQLYTMRGNKRFTYTFDRSIYDIISGSGQLDYWFIMSGETNRIKLKDDF</sequence>
<accession>N2B5S2</accession>
<dbReference type="Pfam" id="PF18975">
    <property type="entry name" value="DUF5711"/>
    <property type="match status" value="1"/>
</dbReference>
<evidence type="ECO:0000256" key="1">
    <source>
        <dbReference type="SAM" id="Phobius"/>
    </source>
</evidence>
<keyword evidence="3" id="KW-1185">Reference proteome</keyword>
<dbReference type="AlphaFoldDB" id="N2B5S2"/>
<evidence type="ECO:0000313" key="3">
    <source>
        <dbReference type="Proteomes" id="UP000012589"/>
    </source>
</evidence>
<keyword evidence="1" id="KW-1133">Transmembrane helix</keyword>
<name>N2B5S2_9FIRM</name>
<feature type="transmembrane region" description="Helical" evidence="1">
    <location>
        <begin position="34"/>
        <end position="56"/>
    </location>
</feature>
<keyword evidence="1" id="KW-0812">Transmembrane</keyword>
<dbReference type="PATRIC" id="fig|1235802.3.peg.1393"/>